<dbReference type="GO" id="GO:0005975">
    <property type="term" value="P:carbohydrate metabolic process"/>
    <property type="evidence" value="ECO:0007669"/>
    <property type="project" value="InterPro"/>
</dbReference>
<proteinExistence type="predicted"/>
<dbReference type="Gene3D" id="3.20.20.370">
    <property type="entry name" value="Glycoside hydrolase/deacetylase"/>
    <property type="match status" value="1"/>
</dbReference>
<name>A0A382A446_9ZZZZ</name>
<dbReference type="InterPro" id="IPR028994">
    <property type="entry name" value="Integrin_alpha_N"/>
</dbReference>
<sequence length="575" mass="64414">MSQRLTKGMVSALHFMLSNHMLVRLAQATVTHIMLLTAIDQAHPDSPANRLAYLDGKDPFYVGLAFPKLTTPQWVGEKGVEAVVTLGIDDMRDPLIYESFCRPILDRLKQVDGRAPLSIFCNTITPTESLLQQWLKEGLSVEVHTLTHPCPILAKGNFATASNTYHGGVDLMNHIPNNLPVAFRTPCCDSQNTPSPRVFSELLMRNNPAGQFLEMDTSVFNIFTKADPTLPASLVTDSDGKPRFEKYVPFDSYVVTIENYPYPYTIGGSIWEMPCMVPSDWEAQHLHGASNPVTVRDWKAAIDATVLKQGIFNFVFHPHGWVKNTQMIEWIDHITDKHGGQVKFLSFREARERLTNNLLGGQALRAVNGQDNAVRLLDLNNDGFMDVVISNEHLRQTRVWDPQAERWNTSAFPVQLVQISDDGTRTDAGARFGILQPDGNASFFINNGSDNGIWHFDGETWVKDKAMLRSLEVLGQALKTTDGNRDNGVRLRDTDNDGICEIIVGNPNTQVVLRWTPSSEQWQPATFNLPPGVTIVRQNGRDNGTRFVDINEDGFLDIIQSNESRYSLNIYIPQP</sequence>
<dbReference type="SUPFAM" id="SSF88713">
    <property type="entry name" value="Glycoside hydrolase/deacetylase"/>
    <property type="match status" value="1"/>
</dbReference>
<dbReference type="EMBL" id="UINC01023784">
    <property type="protein sequence ID" value="SVA96144.1"/>
    <property type="molecule type" value="Genomic_DNA"/>
</dbReference>
<accession>A0A382A446</accession>
<dbReference type="InterPro" id="IPR013517">
    <property type="entry name" value="FG-GAP"/>
</dbReference>
<protein>
    <recommendedName>
        <fullName evidence="3">NodB homology domain-containing protein</fullName>
    </recommendedName>
</protein>
<gene>
    <name evidence="2" type="ORF">METZ01_LOCUS148998</name>
</gene>
<keyword evidence="1" id="KW-0732">Signal</keyword>
<evidence type="ECO:0000256" key="1">
    <source>
        <dbReference type="ARBA" id="ARBA00022729"/>
    </source>
</evidence>
<organism evidence="2">
    <name type="scientific">marine metagenome</name>
    <dbReference type="NCBI Taxonomy" id="408172"/>
    <lineage>
        <taxon>unclassified sequences</taxon>
        <taxon>metagenomes</taxon>
        <taxon>ecological metagenomes</taxon>
    </lineage>
</organism>
<dbReference type="SUPFAM" id="SSF69318">
    <property type="entry name" value="Integrin alpha N-terminal domain"/>
    <property type="match status" value="1"/>
</dbReference>
<dbReference type="InterPro" id="IPR011330">
    <property type="entry name" value="Glyco_hydro/deAcase_b/a-brl"/>
</dbReference>
<evidence type="ECO:0008006" key="3">
    <source>
        <dbReference type="Google" id="ProtNLM"/>
    </source>
</evidence>
<dbReference type="Pfam" id="PF13517">
    <property type="entry name" value="FG-GAP_3"/>
    <property type="match status" value="1"/>
</dbReference>
<evidence type="ECO:0000313" key="2">
    <source>
        <dbReference type="EMBL" id="SVA96144.1"/>
    </source>
</evidence>
<dbReference type="AlphaFoldDB" id="A0A382A446"/>
<reference evidence="2" key="1">
    <citation type="submission" date="2018-05" db="EMBL/GenBank/DDBJ databases">
        <authorList>
            <person name="Lanie J.A."/>
            <person name="Ng W.-L."/>
            <person name="Kazmierczak K.M."/>
            <person name="Andrzejewski T.M."/>
            <person name="Davidsen T.M."/>
            <person name="Wayne K.J."/>
            <person name="Tettelin H."/>
            <person name="Glass J.I."/>
            <person name="Rusch D."/>
            <person name="Podicherti R."/>
            <person name="Tsui H.-C.T."/>
            <person name="Winkler M.E."/>
        </authorList>
    </citation>
    <scope>NUCLEOTIDE SEQUENCE</scope>
</reference>
<feature type="non-terminal residue" evidence="2">
    <location>
        <position position="575"/>
    </location>
</feature>